<dbReference type="Pfam" id="PF09294">
    <property type="entry name" value="Interfer-bind"/>
    <property type="match status" value="1"/>
</dbReference>
<name>A0AAV9SMN3_9TELE</name>
<protein>
    <recommendedName>
        <fullName evidence="2">Interferon/interleukin receptor domain-containing protein</fullName>
    </recommendedName>
</protein>
<keyword evidence="1" id="KW-0812">Transmembrane</keyword>
<dbReference type="GO" id="GO:0005886">
    <property type="term" value="C:plasma membrane"/>
    <property type="evidence" value="ECO:0007669"/>
    <property type="project" value="TreeGrafter"/>
</dbReference>
<keyword evidence="1" id="KW-0472">Membrane</keyword>
<dbReference type="SUPFAM" id="SSF49265">
    <property type="entry name" value="Fibronectin type III"/>
    <property type="match status" value="1"/>
</dbReference>
<evidence type="ECO:0000259" key="2">
    <source>
        <dbReference type="Pfam" id="PF09294"/>
    </source>
</evidence>
<dbReference type="AlphaFoldDB" id="A0AAV9SMN3"/>
<accession>A0AAV9SMN3</accession>
<dbReference type="GO" id="GO:0004896">
    <property type="term" value="F:cytokine receptor activity"/>
    <property type="evidence" value="ECO:0007669"/>
    <property type="project" value="TreeGrafter"/>
</dbReference>
<dbReference type="InterPro" id="IPR050650">
    <property type="entry name" value="Type-II_Cytokine-TF_Rcpt"/>
</dbReference>
<organism evidence="3 4">
    <name type="scientific">Crenichthys baileyi</name>
    <name type="common">White River springfish</name>
    <dbReference type="NCBI Taxonomy" id="28760"/>
    <lineage>
        <taxon>Eukaryota</taxon>
        <taxon>Metazoa</taxon>
        <taxon>Chordata</taxon>
        <taxon>Craniata</taxon>
        <taxon>Vertebrata</taxon>
        <taxon>Euteleostomi</taxon>
        <taxon>Actinopterygii</taxon>
        <taxon>Neopterygii</taxon>
        <taxon>Teleostei</taxon>
        <taxon>Neoteleostei</taxon>
        <taxon>Acanthomorphata</taxon>
        <taxon>Ovalentaria</taxon>
        <taxon>Atherinomorphae</taxon>
        <taxon>Cyprinodontiformes</taxon>
        <taxon>Goodeidae</taxon>
        <taxon>Crenichthys</taxon>
    </lineage>
</organism>
<dbReference type="PANTHER" id="PTHR20859:SF22">
    <property type="entry name" value="TISSUE FACTOR"/>
    <property type="match status" value="1"/>
</dbReference>
<gene>
    <name evidence="3" type="ORF">CRENBAI_008840</name>
</gene>
<keyword evidence="1" id="KW-1133">Transmembrane helix</keyword>
<dbReference type="Gene3D" id="2.60.40.10">
    <property type="entry name" value="Immunoglobulins"/>
    <property type="match status" value="1"/>
</dbReference>
<comment type="caution">
    <text evidence="3">The sequence shown here is derived from an EMBL/GenBank/DDBJ whole genome shotgun (WGS) entry which is preliminary data.</text>
</comment>
<reference evidence="3 4" key="1">
    <citation type="submission" date="2021-06" db="EMBL/GenBank/DDBJ databases">
        <authorList>
            <person name="Palmer J.M."/>
        </authorList>
    </citation>
    <scope>NUCLEOTIDE SEQUENCE [LARGE SCALE GENOMIC DNA]</scope>
    <source>
        <strain evidence="3 4">MEX-2019</strain>
        <tissue evidence="3">Muscle</tissue>
    </source>
</reference>
<sequence>MDVNESTVIINIKHPLTSVNGQQKETIKDVLKLDLKYKISYHKSGSTGKKEKISDSSTANVSGLDAGQIYCFMVAAFIPSRPKANQHGAWSTPQCREGDTHILQDLSPGAWVGIIFILIAVIIVFITVAGLYCRRNQRRHKNLQTSQSSAPI</sequence>
<dbReference type="PANTHER" id="PTHR20859">
    <property type="entry name" value="INTERFERON/INTERLEUKIN RECEPTOR"/>
    <property type="match status" value="1"/>
</dbReference>
<proteinExistence type="predicted"/>
<dbReference type="InterPro" id="IPR015373">
    <property type="entry name" value="Interferon/interleukin_rcp_dom"/>
</dbReference>
<evidence type="ECO:0000313" key="4">
    <source>
        <dbReference type="Proteomes" id="UP001311232"/>
    </source>
</evidence>
<dbReference type="Proteomes" id="UP001311232">
    <property type="component" value="Unassembled WGS sequence"/>
</dbReference>
<dbReference type="InterPro" id="IPR013783">
    <property type="entry name" value="Ig-like_fold"/>
</dbReference>
<dbReference type="EMBL" id="JAHHUM010000178">
    <property type="protein sequence ID" value="KAK5622165.1"/>
    <property type="molecule type" value="Genomic_DNA"/>
</dbReference>
<feature type="domain" description="Interferon/interleukin receptor" evidence="2">
    <location>
        <begin position="3"/>
        <end position="96"/>
    </location>
</feature>
<keyword evidence="4" id="KW-1185">Reference proteome</keyword>
<dbReference type="InterPro" id="IPR036116">
    <property type="entry name" value="FN3_sf"/>
</dbReference>
<feature type="transmembrane region" description="Helical" evidence="1">
    <location>
        <begin position="110"/>
        <end position="133"/>
    </location>
</feature>
<evidence type="ECO:0000313" key="3">
    <source>
        <dbReference type="EMBL" id="KAK5622165.1"/>
    </source>
</evidence>
<evidence type="ECO:0000256" key="1">
    <source>
        <dbReference type="SAM" id="Phobius"/>
    </source>
</evidence>